<comment type="catalytic activity">
    <reaction evidence="7">
        <text>L-threonyl-[protein] + ATP = O-phospho-L-threonyl-[protein] + ADP + H(+)</text>
        <dbReference type="Rhea" id="RHEA:46608"/>
        <dbReference type="Rhea" id="RHEA-COMP:11060"/>
        <dbReference type="Rhea" id="RHEA-COMP:11605"/>
        <dbReference type="ChEBI" id="CHEBI:15378"/>
        <dbReference type="ChEBI" id="CHEBI:30013"/>
        <dbReference type="ChEBI" id="CHEBI:30616"/>
        <dbReference type="ChEBI" id="CHEBI:61977"/>
        <dbReference type="ChEBI" id="CHEBI:456216"/>
        <dbReference type="EC" id="2.7.11.1"/>
    </reaction>
</comment>
<feature type="compositionally biased region" description="Basic and acidic residues" evidence="9">
    <location>
        <begin position="355"/>
        <end position="365"/>
    </location>
</feature>
<dbReference type="CDD" id="cd14014">
    <property type="entry name" value="STKc_PknB_like"/>
    <property type="match status" value="1"/>
</dbReference>
<comment type="catalytic activity">
    <reaction evidence="8">
        <text>L-seryl-[protein] + ATP = O-phospho-L-seryl-[protein] + ADP + H(+)</text>
        <dbReference type="Rhea" id="RHEA:17989"/>
        <dbReference type="Rhea" id="RHEA-COMP:9863"/>
        <dbReference type="Rhea" id="RHEA-COMP:11604"/>
        <dbReference type="ChEBI" id="CHEBI:15378"/>
        <dbReference type="ChEBI" id="CHEBI:29999"/>
        <dbReference type="ChEBI" id="CHEBI:30616"/>
        <dbReference type="ChEBI" id="CHEBI:83421"/>
        <dbReference type="ChEBI" id="CHEBI:456216"/>
        <dbReference type="EC" id="2.7.11.1"/>
    </reaction>
</comment>
<reference evidence="12 13" key="1">
    <citation type="submission" date="2018-11" db="EMBL/GenBank/DDBJ databases">
        <title>Gordonia insulae sp. nov., isolated from an island soil.</title>
        <authorList>
            <person name="Kim Y.S."/>
            <person name="Kim S.B."/>
        </authorList>
    </citation>
    <scope>NUCLEOTIDE SEQUENCE [LARGE SCALE GENOMIC DNA]</scope>
    <source>
        <strain evidence="12 13">MMS17-SY073</strain>
    </source>
</reference>
<feature type="domain" description="Protein kinase" evidence="11">
    <location>
        <begin position="17"/>
        <end position="274"/>
    </location>
</feature>
<evidence type="ECO:0000256" key="4">
    <source>
        <dbReference type="ARBA" id="ARBA00022741"/>
    </source>
</evidence>
<evidence type="ECO:0000256" key="9">
    <source>
        <dbReference type="SAM" id="MobiDB-lite"/>
    </source>
</evidence>
<evidence type="ECO:0000256" key="10">
    <source>
        <dbReference type="SAM" id="Phobius"/>
    </source>
</evidence>
<dbReference type="GO" id="GO:0106310">
    <property type="term" value="F:protein serine kinase activity"/>
    <property type="evidence" value="ECO:0007669"/>
    <property type="project" value="RHEA"/>
</dbReference>
<dbReference type="SUPFAM" id="SSF56112">
    <property type="entry name" value="Protein kinase-like (PK-like)"/>
    <property type="match status" value="1"/>
</dbReference>
<dbReference type="EC" id="2.7.11.1" evidence="1"/>
<keyword evidence="2" id="KW-0723">Serine/threonine-protein kinase</keyword>
<keyword evidence="10" id="KW-1133">Transmembrane helix</keyword>
<dbReference type="GO" id="GO:0005524">
    <property type="term" value="F:ATP binding"/>
    <property type="evidence" value="ECO:0007669"/>
    <property type="project" value="UniProtKB-KW"/>
</dbReference>
<keyword evidence="10" id="KW-0812">Transmembrane</keyword>
<evidence type="ECO:0000256" key="3">
    <source>
        <dbReference type="ARBA" id="ARBA00022679"/>
    </source>
</evidence>
<evidence type="ECO:0000256" key="7">
    <source>
        <dbReference type="ARBA" id="ARBA00047899"/>
    </source>
</evidence>
<keyword evidence="10" id="KW-0472">Membrane</keyword>
<feature type="transmembrane region" description="Helical" evidence="10">
    <location>
        <begin position="377"/>
        <end position="398"/>
    </location>
</feature>
<gene>
    <name evidence="12" type="primary">pknL</name>
    <name evidence="12" type="ORF">D7316_00253</name>
</gene>
<evidence type="ECO:0000259" key="11">
    <source>
        <dbReference type="PROSITE" id="PS50011"/>
    </source>
</evidence>
<dbReference type="AlphaFoldDB" id="A0A3G8JFA8"/>
<dbReference type="PROSITE" id="PS00108">
    <property type="entry name" value="PROTEIN_KINASE_ST"/>
    <property type="match status" value="1"/>
</dbReference>
<dbReference type="InterPro" id="IPR011009">
    <property type="entry name" value="Kinase-like_dom_sf"/>
</dbReference>
<dbReference type="InterPro" id="IPR008271">
    <property type="entry name" value="Ser/Thr_kinase_AS"/>
</dbReference>
<feature type="region of interest" description="Disordered" evidence="9">
    <location>
        <begin position="285"/>
        <end position="368"/>
    </location>
</feature>
<dbReference type="Gene3D" id="1.10.510.10">
    <property type="entry name" value="Transferase(Phosphotransferase) domain 1"/>
    <property type="match status" value="1"/>
</dbReference>
<feature type="compositionally biased region" description="Low complexity" evidence="9">
    <location>
        <begin position="329"/>
        <end position="354"/>
    </location>
</feature>
<dbReference type="GO" id="GO:0004674">
    <property type="term" value="F:protein serine/threonine kinase activity"/>
    <property type="evidence" value="ECO:0007669"/>
    <property type="project" value="UniProtKB-KW"/>
</dbReference>
<dbReference type="RefSeq" id="WP_124706686.1">
    <property type="nucleotide sequence ID" value="NZ_CP033972.1"/>
</dbReference>
<dbReference type="InterPro" id="IPR000719">
    <property type="entry name" value="Prot_kinase_dom"/>
</dbReference>
<name>A0A3G8JFA8_9ACTN</name>
<dbReference type="SMART" id="SM00220">
    <property type="entry name" value="S_TKc"/>
    <property type="match status" value="1"/>
</dbReference>
<evidence type="ECO:0000256" key="8">
    <source>
        <dbReference type="ARBA" id="ARBA00048679"/>
    </source>
</evidence>
<dbReference type="OrthoDB" id="9762169at2"/>
<organism evidence="12 13">
    <name type="scientific">Gordonia insulae</name>
    <dbReference type="NCBI Taxonomy" id="2420509"/>
    <lineage>
        <taxon>Bacteria</taxon>
        <taxon>Bacillati</taxon>
        <taxon>Actinomycetota</taxon>
        <taxon>Actinomycetes</taxon>
        <taxon>Mycobacteriales</taxon>
        <taxon>Gordoniaceae</taxon>
        <taxon>Gordonia</taxon>
    </lineage>
</organism>
<keyword evidence="13" id="KW-1185">Reference proteome</keyword>
<evidence type="ECO:0000256" key="5">
    <source>
        <dbReference type="ARBA" id="ARBA00022777"/>
    </source>
</evidence>
<keyword evidence="5 12" id="KW-0418">Kinase</keyword>
<dbReference type="Proteomes" id="UP000271469">
    <property type="component" value="Chromosome"/>
</dbReference>
<dbReference type="PANTHER" id="PTHR43289:SF6">
    <property type="entry name" value="SERINE_THREONINE-PROTEIN KINASE NEKL-3"/>
    <property type="match status" value="1"/>
</dbReference>
<proteinExistence type="predicted"/>
<keyword evidence="6" id="KW-0067">ATP-binding</keyword>
<protein>
    <recommendedName>
        <fullName evidence="1">non-specific serine/threonine protein kinase</fullName>
        <ecNumber evidence="1">2.7.11.1</ecNumber>
    </recommendedName>
</protein>
<dbReference type="KEGG" id="gom:D7316_00253"/>
<evidence type="ECO:0000313" key="12">
    <source>
        <dbReference type="EMBL" id="AZG43684.1"/>
    </source>
</evidence>
<evidence type="ECO:0000256" key="6">
    <source>
        <dbReference type="ARBA" id="ARBA00022840"/>
    </source>
</evidence>
<sequence>MRPPADTLLGSTLEGRYRIDAPIARGGMSAVYLGVDLRLGRSVAIKVMDARYSGDPQFLRRFEFEARAVAGLKHPGLVAVYDQGIDDGIAFLVMELVEGGSLRELLRERGPMPPHAVTAVADPVLGGLGTAHAAGLVHRDVKPENVLISEVGEVKVADFGLVRAVAEAGVTSASVILGTAAYLSPEQVEAGDADARSDVYSMGVMLFELLTGRTPFRGDTPLALAYQRLSYDVPAPGDVVDGVPEEFDEIVLRATEREPGDRYADGFDMRRALLAAADDLELPPFTVPAPRRSAERETMARLRGAHPGAVPPPAPVPDHTRVQSRPGMTPGTGAPVAPVPAGAPSQVARPATAATDRRRDDRHVSTVEPDEGGAVRALLWILAVLVLAAAIGAVGWWVGQTYLS</sequence>
<accession>A0A3G8JFA8</accession>
<dbReference type="FunFam" id="3.30.200.20:FF:000035">
    <property type="entry name" value="Serine/threonine protein kinase Stk1"/>
    <property type="match status" value="1"/>
</dbReference>
<dbReference type="Gene3D" id="3.30.200.20">
    <property type="entry name" value="Phosphorylase Kinase, domain 1"/>
    <property type="match status" value="1"/>
</dbReference>
<dbReference type="FunFam" id="1.10.510.10:FF:000021">
    <property type="entry name" value="Serine/threonine protein kinase"/>
    <property type="match status" value="1"/>
</dbReference>
<dbReference type="PANTHER" id="PTHR43289">
    <property type="entry name" value="MITOGEN-ACTIVATED PROTEIN KINASE KINASE KINASE 20-RELATED"/>
    <property type="match status" value="1"/>
</dbReference>
<evidence type="ECO:0000313" key="13">
    <source>
        <dbReference type="Proteomes" id="UP000271469"/>
    </source>
</evidence>
<dbReference type="EMBL" id="CP033972">
    <property type="protein sequence ID" value="AZG43684.1"/>
    <property type="molecule type" value="Genomic_DNA"/>
</dbReference>
<evidence type="ECO:0000256" key="2">
    <source>
        <dbReference type="ARBA" id="ARBA00022527"/>
    </source>
</evidence>
<dbReference type="GO" id="GO:0045717">
    <property type="term" value="P:negative regulation of fatty acid biosynthetic process"/>
    <property type="evidence" value="ECO:0007669"/>
    <property type="project" value="UniProtKB-ARBA"/>
</dbReference>
<keyword evidence="4" id="KW-0547">Nucleotide-binding</keyword>
<dbReference type="Pfam" id="PF00069">
    <property type="entry name" value="Pkinase"/>
    <property type="match status" value="1"/>
</dbReference>
<evidence type="ECO:0000256" key="1">
    <source>
        <dbReference type="ARBA" id="ARBA00012513"/>
    </source>
</evidence>
<keyword evidence="3 12" id="KW-0808">Transferase</keyword>
<dbReference type="PROSITE" id="PS50011">
    <property type="entry name" value="PROTEIN_KINASE_DOM"/>
    <property type="match status" value="1"/>
</dbReference>